<organism evidence="22 23">
    <name type="scientific">Theobroma cacao</name>
    <name type="common">Cacao</name>
    <name type="synonym">Cocoa</name>
    <dbReference type="NCBI Taxonomy" id="3641"/>
    <lineage>
        <taxon>Eukaryota</taxon>
        <taxon>Viridiplantae</taxon>
        <taxon>Streptophyta</taxon>
        <taxon>Embryophyta</taxon>
        <taxon>Tracheophyta</taxon>
        <taxon>Spermatophyta</taxon>
        <taxon>Magnoliopsida</taxon>
        <taxon>eudicotyledons</taxon>
        <taxon>Gunneridae</taxon>
        <taxon>Pentapetalae</taxon>
        <taxon>rosids</taxon>
        <taxon>malvids</taxon>
        <taxon>Malvales</taxon>
        <taxon>Malvaceae</taxon>
        <taxon>Byttnerioideae</taxon>
        <taxon>Theobroma</taxon>
    </lineage>
</organism>
<dbReference type="FunFam" id="3.30.200.20:FF:000195">
    <property type="entry name" value="G-type lectin S-receptor-like serine/threonine-protein kinase"/>
    <property type="match status" value="1"/>
</dbReference>
<dbReference type="GO" id="GO:0006955">
    <property type="term" value="P:immune response"/>
    <property type="evidence" value="ECO:0000318"/>
    <property type="project" value="GO_Central"/>
</dbReference>
<dbReference type="InterPro" id="IPR002902">
    <property type="entry name" value="GNK2"/>
</dbReference>
<dbReference type="GO" id="GO:0005886">
    <property type="term" value="C:plasma membrane"/>
    <property type="evidence" value="ECO:0000318"/>
    <property type="project" value="GO_Central"/>
</dbReference>
<evidence type="ECO:0000256" key="18">
    <source>
        <dbReference type="SAM" id="Phobius"/>
    </source>
</evidence>
<evidence type="ECO:0000256" key="3">
    <source>
        <dbReference type="ARBA" id="ARBA00022527"/>
    </source>
</evidence>
<evidence type="ECO:0000256" key="4">
    <source>
        <dbReference type="ARBA" id="ARBA00022679"/>
    </source>
</evidence>
<evidence type="ECO:0000256" key="15">
    <source>
        <dbReference type="ARBA" id="ARBA00023180"/>
    </source>
</evidence>
<dbReference type="InterPro" id="IPR001245">
    <property type="entry name" value="Ser-Thr/Tyr_kinase_cat_dom"/>
</dbReference>
<keyword evidence="3" id="KW-0723">Serine/threonine-protein kinase</keyword>
<evidence type="ECO:0000256" key="7">
    <source>
        <dbReference type="ARBA" id="ARBA00022737"/>
    </source>
</evidence>
<dbReference type="eggNOG" id="ENOG502QWRK">
    <property type="taxonomic scope" value="Eukaryota"/>
</dbReference>
<dbReference type="SMART" id="SM00220">
    <property type="entry name" value="S_TKc"/>
    <property type="match status" value="1"/>
</dbReference>
<comment type="catalytic activity">
    <reaction evidence="16">
        <text>L-threonyl-[protein] + ATP = O-phospho-L-threonyl-[protein] + ADP + H(+)</text>
        <dbReference type="Rhea" id="RHEA:46608"/>
        <dbReference type="Rhea" id="RHEA-COMP:11060"/>
        <dbReference type="Rhea" id="RHEA-COMP:11605"/>
        <dbReference type="ChEBI" id="CHEBI:15378"/>
        <dbReference type="ChEBI" id="CHEBI:30013"/>
        <dbReference type="ChEBI" id="CHEBI:30616"/>
        <dbReference type="ChEBI" id="CHEBI:61977"/>
        <dbReference type="ChEBI" id="CHEBI:456216"/>
        <dbReference type="EC" id="2.7.11.1"/>
    </reaction>
</comment>
<protein>
    <recommendedName>
        <fullName evidence="2">non-specific serine/threonine protein kinase</fullName>
        <ecNumber evidence="2">2.7.11.1</ecNumber>
    </recommendedName>
</protein>
<dbReference type="PROSITE" id="PS00108">
    <property type="entry name" value="PROTEIN_KINASE_ST"/>
    <property type="match status" value="1"/>
</dbReference>
<reference evidence="22 23" key="1">
    <citation type="journal article" date="2013" name="Genome Biol.">
        <title>The genome sequence of the most widely cultivated cacao type and its use to identify candidate genes regulating pod color.</title>
        <authorList>
            <person name="Motamayor J.C."/>
            <person name="Mockaitis K."/>
            <person name="Schmutz J."/>
            <person name="Haiminen N."/>
            <person name="Iii D.L."/>
            <person name="Cornejo O."/>
            <person name="Findley S.D."/>
            <person name="Zheng P."/>
            <person name="Utro F."/>
            <person name="Royaert S."/>
            <person name="Saski C."/>
            <person name="Jenkins J."/>
            <person name="Podicheti R."/>
            <person name="Zhao M."/>
            <person name="Scheffler B.E."/>
            <person name="Stack J.C."/>
            <person name="Feltus F.A."/>
            <person name="Mustiga G.M."/>
            <person name="Amores F."/>
            <person name="Phillips W."/>
            <person name="Marelli J.P."/>
            <person name="May G.D."/>
            <person name="Shapiro H."/>
            <person name="Ma J."/>
            <person name="Bustamante C.D."/>
            <person name="Schnell R.J."/>
            <person name="Main D."/>
            <person name="Gilbert D."/>
            <person name="Parida L."/>
            <person name="Kuhn D.N."/>
        </authorList>
    </citation>
    <scope>NUCLEOTIDE SEQUENCE [LARGE SCALE GENOMIC DNA]</scope>
    <source>
        <strain evidence="23">cv. Matina 1-6</strain>
    </source>
</reference>
<gene>
    <name evidence="22" type="ORF">TCM_030141</name>
</gene>
<evidence type="ECO:0000256" key="11">
    <source>
        <dbReference type="ARBA" id="ARBA00022989"/>
    </source>
</evidence>
<evidence type="ECO:0000256" key="8">
    <source>
        <dbReference type="ARBA" id="ARBA00022741"/>
    </source>
</evidence>
<dbReference type="PANTHER" id="PTHR27002">
    <property type="entry name" value="RECEPTOR-LIKE SERINE/THREONINE-PROTEIN KINASE SD1-8"/>
    <property type="match status" value="1"/>
</dbReference>
<dbReference type="Gene3D" id="3.30.430.20">
    <property type="entry name" value="Gnk2 domain, C-X8-C-X2-C motif"/>
    <property type="match status" value="2"/>
</dbReference>
<dbReference type="GO" id="GO:0007165">
    <property type="term" value="P:signal transduction"/>
    <property type="evidence" value="ECO:0000318"/>
    <property type="project" value="GO_Central"/>
</dbReference>
<sequence length="664" mass="74249">MVSFHISMTLSFYIFLCLSCLNSEAAVNFLYANCPSAGTTTYIRNSTYQRNLNFILSSLQSNSTVESGFYNLEVGQDPSDIVYGLFLCRGDVTQDICQECVNTAAGEIVLLCPDQKTALIVYDECTIRYSDRSFFSQWKMEFVLYTSNTSNVSTPDGFMALLENTTKGIAGQAANDQSGRKFATEEADFNSFPKFYTLAQCTTDLSVSSCYNCLQTAISYLPICCLGKPGGRVVLQSCNIRYELYPFYRITADPQDKKSIWIPLGASLSATLGLALFSAGGFFIWRRRNIQEDKEISQEVQLLDLVEGRFRNEYTSEDSGGEKGARSHKLIPSFQLHILHAATNHFSDENKLGKGGFGPVYKGTLADGKEIAIKRLSRTSHQGLVEFKNEVMSIARLQHRNLVRLLGCCLEKNEKLLVYEFMPNRSLDVFLFDPSMAAQLSWQKRFNIIKGIARGIMYLHEDSRLRIIHRDLKASNVLLDHEMNPKISDFGMARIFDGDQNQANTSRLVGTRGYMAPEYAREGLFSIKSDVFSFGVLLLEIISGQKNNGFHVSEHGESLLTFAWKLWSKGQGMELLDRHLAQSCVAAEVLKCIHIGLLCVQEDPAVRPSMTSVIVILESETIRLPRPTVPAFFVGRVIAEPTQPTSNDIICSVNDVTISKLSPR</sequence>
<dbReference type="Pfam" id="PF11883">
    <property type="entry name" value="DUF3403"/>
    <property type="match status" value="1"/>
</dbReference>
<dbReference type="FunFam" id="3.30.430.20:FF:000002">
    <property type="entry name" value="Cysteine-rich receptor-like protein kinase 10"/>
    <property type="match status" value="1"/>
</dbReference>
<keyword evidence="15" id="KW-0325">Glycoprotein</keyword>
<feature type="signal peptide" evidence="19">
    <location>
        <begin position="1"/>
        <end position="25"/>
    </location>
</feature>
<evidence type="ECO:0000256" key="9">
    <source>
        <dbReference type="ARBA" id="ARBA00022777"/>
    </source>
</evidence>
<comment type="catalytic activity">
    <reaction evidence="17">
        <text>L-seryl-[protein] + ATP = O-phospho-L-seryl-[protein] + ADP + H(+)</text>
        <dbReference type="Rhea" id="RHEA:17989"/>
        <dbReference type="Rhea" id="RHEA-COMP:9863"/>
        <dbReference type="Rhea" id="RHEA-COMP:11604"/>
        <dbReference type="ChEBI" id="CHEBI:15378"/>
        <dbReference type="ChEBI" id="CHEBI:29999"/>
        <dbReference type="ChEBI" id="CHEBI:30616"/>
        <dbReference type="ChEBI" id="CHEBI:83421"/>
        <dbReference type="ChEBI" id="CHEBI:456216"/>
        <dbReference type="EC" id="2.7.11.1"/>
    </reaction>
</comment>
<dbReference type="Proteomes" id="UP000026915">
    <property type="component" value="Chromosome 6"/>
</dbReference>
<evidence type="ECO:0000313" key="23">
    <source>
        <dbReference type="Proteomes" id="UP000026915"/>
    </source>
</evidence>
<feature type="domain" description="Gnk2-homologous" evidence="21">
    <location>
        <begin position="140"/>
        <end position="247"/>
    </location>
</feature>
<dbReference type="PROSITE" id="PS50011">
    <property type="entry name" value="PROTEIN_KINASE_DOM"/>
    <property type="match status" value="1"/>
</dbReference>
<feature type="chain" id="PRO_5001603411" description="non-specific serine/threonine protein kinase" evidence="19">
    <location>
        <begin position="26"/>
        <end position="664"/>
    </location>
</feature>
<dbReference type="EC" id="2.7.11.1" evidence="2"/>
<evidence type="ECO:0000256" key="12">
    <source>
        <dbReference type="ARBA" id="ARBA00023136"/>
    </source>
</evidence>
<keyword evidence="6 19" id="KW-0732">Signal</keyword>
<comment type="subcellular location">
    <subcellularLocation>
        <location evidence="1">Membrane</location>
        <topology evidence="1">Single-pass membrane protein</topology>
    </subcellularLocation>
</comment>
<dbReference type="CDD" id="cd23509">
    <property type="entry name" value="Gnk2-like"/>
    <property type="match status" value="2"/>
</dbReference>
<dbReference type="OMA" id="VYDECTI"/>
<dbReference type="InterPro" id="IPR021820">
    <property type="entry name" value="S-locus_recpt_kinase_C"/>
</dbReference>
<keyword evidence="4" id="KW-0808">Transferase</keyword>
<dbReference type="Gramene" id="EOY28585">
    <property type="protein sequence ID" value="EOY28585"/>
    <property type="gene ID" value="TCM_030141"/>
</dbReference>
<accession>A0A061GFC5</accession>
<keyword evidence="9" id="KW-0418">Kinase</keyword>
<feature type="domain" description="Protein kinase" evidence="20">
    <location>
        <begin position="346"/>
        <end position="622"/>
    </location>
</feature>
<evidence type="ECO:0000256" key="5">
    <source>
        <dbReference type="ARBA" id="ARBA00022692"/>
    </source>
</evidence>
<keyword evidence="23" id="KW-1185">Reference proteome</keyword>
<keyword evidence="10" id="KW-0067">ATP-binding</keyword>
<evidence type="ECO:0000256" key="16">
    <source>
        <dbReference type="ARBA" id="ARBA00047899"/>
    </source>
</evidence>
<dbReference type="Gene3D" id="3.30.200.20">
    <property type="entry name" value="Phosphorylase Kinase, domain 1"/>
    <property type="match status" value="1"/>
</dbReference>
<dbReference type="FunFam" id="1.10.510.10:FF:000060">
    <property type="entry name" value="G-type lectin S-receptor-like serine/threonine-protein kinase"/>
    <property type="match status" value="1"/>
</dbReference>
<dbReference type="PROSITE" id="PS51473">
    <property type="entry name" value="GNK2"/>
    <property type="match status" value="2"/>
</dbReference>
<keyword evidence="14" id="KW-0675">Receptor</keyword>
<evidence type="ECO:0000256" key="6">
    <source>
        <dbReference type="ARBA" id="ARBA00022729"/>
    </source>
</evidence>
<dbReference type="InterPro" id="IPR011009">
    <property type="entry name" value="Kinase-like_dom_sf"/>
</dbReference>
<name>A0A061GFC5_THECC</name>
<dbReference type="PANTHER" id="PTHR27002:SF814">
    <property type="entry name" value="CYSTEINE-RICH RECEPTOR-LIKE PROTEIN KINASE 10"/>
    <property type="match status" value="1"/>
</dbReference>
<dbReference type="CDD" id="cd14066">
    <property type="entry name" value="STKc_IRAK"/>
    <property type="match status" value="1"/>
</dbReference>
<evidence type="ECO:0000259" key="21">
    <source>
        <dbReference type="PROSITE" id="PS51473"/>
    </source>
</evidence>
<evidence type="ECO:0000256" key="19">
    <source>
        <dbReference type="SAM" id="SignalP"/>
    </source>
</evidence>
<dbReference type="Pfam" id="PF01657">
    <property type="entry name" value="Stress-antifung"/>
    <property type="match status" value="2"/>
</dbReference>
<keyword evidence="7" id="KW-0677">Repeat</keyword>
<dbReference type="InParanoid" id="A0A061GFC5"/>
<dbReference type="EMBL" id="CM001884">
    <property type="protein sequence ID" value="EOY28585.1"/>
    <property type="molecule type" value="Genomic_DNA"/>
</dbReference>
<dbReference type="GO" id="GO:0005524">
    <property type="term" value="F:ATP binding"/>
    <property type="evidence" value="ECO:0007669"/>
    <property type="project" value="UniProtKB-KW"/>
</dbReference>
<dbReference type="InterPro" id="IPR038408">
    <property type="entry name" value="GNK2_sf"/>
</dbReference>
<feature type="domain" description="Gnk2-homologous" evidence="21">
    <location>
        <begin position="30"/>
        <end position="134"/>
    </location>
</feature>
<keyword evidence="11 18" id="KW-1133">Transmembrane helix</keyword>
<keyword evidence="13" id="KW-1015">Disulfide bond</keyword>
<keyword evidence="8" id="KW-0547">Nucleotide-binding</keyword>
<keyword evidence="12 18" id="KW-0472">Membrane</keyword>
<dbReference type="AlphaFoldDB" id="A0A061GFC5"/>
<keyword evidence="5 18" id="KW-0812">Transmembrane</keyword>
<feature type="transmembrane region" description="Helical" evidence="18">
    <location>
        <begin position="260"/>
        <end position="285"/>
    </location>
</feature>
<evidence type="ECO:0000256" key="17">
    <source>
        <dbReference type="ARBA" id="ARBA00048679"/>
    </source>
</evidence>
<dbReference type="GO" id="GO:0004674">
    <property type="term" value="F:protein serine/threonine kinase activity"/>
    <property type="evidence" value="ECO:0000318"/>
    <property type="project" value="GO_Central"/>
</dbReference>
<evidence type="ECO:0000256" key="10">
    <source>
        <dbReference type="ARBA" id="ARBA00022840"/>
    </source>
</evidence>
<dbReference type="FunFam" id="3.30.430.20:FF:000003">
    <property type="entry name" value="Cysteine-rich RLK (RECEPTOR-like protein kinase) 10"/>
    <property type="match status" value="1"/>
</dbReference>
<dbReference type="Pfam" id="PF07714">
    <property type="entry name" value="PK_Tyr_Ser-Thr"/>
    <property type="match status" value="1"/>
</dbReference>
<dbReference type="InterPro" id="IPR000719">
    <property type="entry name" value="Prot_kinase_dom"/>
</dbReference>
<dbReference type="InterPro" id="IPR008271">
    <property type="entry name" value="Ser/Thr_kinase_AS"/>
</dbReference>
<evidence type="ECO:0000256" key="2">
    <source>
        <dbReference type="ARBA" id="ARBA00012513"/>
    </source>
</evidence>
<dbReference type="HOGENOM" id="CLU_000288_35_8_1"/>
<dbReference type="SUPFAM" id="SSF56112">
    <property type="entry name" value="Protein kinase-like (PK-like)"/>
    <property type="match status" value="1"/>
</dbReference>
<evidence type="ECO:0000256" key="13">
    <source>
        <dbReference type="ARBA" id="ARBA00023157"/>
    </source>
</evidence>
<evidence type="ECO:0000256" key="14">
    <source>
        <dbReference type="ARBA" id="ARBA00023170"/>
    </source>
</evidence>
<evidence type="ECO:0000313" key="22">
    <source>
        <dbReference type="EMBL" id="EOY28585.1"/>
    </source>
</evidence>
<proteinExistence type="predicted"/>
<evidence type="ECO:0000256" key="1">
    <source>
        <dbReference type="ARBA" id="ARBA00004167"/>
    </source>
</evidence>
<dbReference type="Gene3D" id="1.10.510.10">
    <property type="entry name" value="Transferase(Phosphotransferase) domain 1"/>
    <property type="match status" value="1"/>
</dbReference>
<evidence type="ECO:0000259" key="20">
    <source>
        <dbReference type="PROSITE" id="PS50011"/>
    </source>
</evidence>